<evidence type="ECO:0000313" key="2">
    <source>
        <dbReference type="Proteomes" id="UP000219374"/>
    </source>
</evidence>
<sequence>MIDDFSLPEPGSPFGCWMQESLDAAGVATDLAETETSQ</sequence>
<dbReference type="Proteomes" id="UP000219374">
    <property type="component" value="Unassembled WGS sequence"/>
</dbReference>
<protein>
    <submittedName>
        <fullName evidence="1">Uncharacterized protein</fullName>
    </submittedName>
</protein>
<gene>
    <name evidence="1" type="ORF">SAMN06296416_101791</name>
</gene>
<dbReference type="EMBL" id="OCND01000001">
    <property type="protein sequence ID" value="SOD51665.1"/>
    <property type="molecule type" value="Genomic_DNA"/>
</dbReference>
<dbReference type="AlphaFoldDB" id="A0A286CZ28"/>
<proteinExistence type="predicted"/>
<keyword evidence="2" id="KW-1185">Reference proteome</keyword>
<reference evidence="1 2" key="1">
    <citation type="submission" date="2017-09" db="EMBL/GenBank/DDBJ databases">
        <authorList>
            <person name="Ehlers B."/>
            <person name="Leendertz F.H."/>
        </authorList>
    </citation>
    <scope>NUCLEOTIDE SEQUENCE [LARGE SCALE GENOMIC DNA]</scope>
    <source>
        <strain evidence="1 2">CGMCC 1.10978</strain>
    </source>
</reference>
<name>A0A286CZ28_9GAMM</name>
<evidence type="ECO:0000313" key="1">
    <source>
        <dbReference type="EMBL" id="SOD51665.1"/>
    </source>
</evidence>
<accession>A0A286CZ28</accession>
<organism evidence="1 2">
    <name type="scientific">Pseudoxanthomonas wuyuanensis</name>
    <dbReference type="NCBI Taxonomy" id="1073196"/>
    <lineage>
        <taxon>Bacteria</taxon>
        <taxon>Pseudomonadati</taxon>
        <taxon>Pseudomonadota</taxon>
        <taxon>Gammaproteobacteria</taxon>
        <taxon>Lysobacterales</taxon>
        <taxon>Lysobacteraceae</taxon>
        <taxon>Pseudoxanthomonas</taxon>
    </lineage>
</organism>